<accession>A0A285TXZ6</accession>
<evidence type="ECO:0008006" key="4">
    <source>
        <dbReference type="Google" id="ProtNLM"/>
    </source>
</evidence>
<gene>
    <name evidence="2" type="ORF">SAMN05428964_11116</name>
</gene>
<dbReference type="RefSeq" id="WP_097053739.1">
    <property type="nucleotide sequence ID" value="NZ_OBMM01000011.1"/>
</dbReference>
<dbReference type="EMBL" id="OBMM01000011">
    <property type="protein sequence ID" value="SOC30925.1"/>
    <property type="molecule type" value="Genomic_DNA"/>
</dbReference>
<dbReference type="InterPro" id="IPR015919">
    <property type="entry name" value="Cadherin-like_sf"/>
</dbReference>
<dbReference type="InterPro" id="IPR013783">
    <property type="entry name" value="Ig-like_fold"/>
</dbReference>
<dbReference type="AlphaFoldDB" id="A0A285TXZ6"/>
<dbReference type="Gene3D" id="2.60.40.10">
    <property type="entry name" value="Immunoglobulins"/>
    <property type="match status" value="1"/>
</dbReference>
<evidence type="ECO:0000313" key="3">
    <source>
        <dbReference type="Proteomes" id="UP000219068"/>
    </source>
</evidence>
<protein>
    <recommendedName>
        <fullName evidence="4">Dystroglycan-type cadherin-like domain-containing protein</fullName>
    </recommendedName>
</protein>
<evidence type="ECO:0000313" key="2">
    <source>
        <dbReference type="EMBL" id="SOC30925.1"/>
    </source>
</evidence>
<name>A0A285TXZ6_9PROT</name>
<feature type="signal peptide" evidence="1">
    <location>
        <begin position="1"/>
        <end position="26"/>
    </location>
</feature>
<dbReference type="Proteomes" id="UP000219068">
    <property type="component" value="Unassembled WGS sequence"/>
</dbReference>
<feature type="chain" id="PRO_5013261749" description="Dystroglycan-type cadherin-like domain-containing protein" evidence="1">
    <location>
        <begin position="27"/>
        <end position="201"/>
    </location>
</feature>
<dbReference type="Pfam" id="PF05345">
    <property type="entry name" value="He_PIG"/>
    <property type="match status" value="1"/>
</dbReference>
<evidence type="ECO:0000256" key="1">
    <source>
        <dbReference type="SAM" id="SignalP"/>
    </source>
</evidence>
<proteinExistence type="predicted"/>
<keyword evidence="1" id="KW-0732">Signal</keyword>
<dbReference type="SUPFAM" id="SSF49313">
    <property type="entry name" value="Cadherin-like"/>
    <property type="match status" value="1"/>
</dbReference>
<dbReference type="GO" id="GO:0005509">
    <property type="term" value="F:calcium ion binding"/>
    <property type="evidence" value="ECO:0007669"/>
    <property type="project" value="InterPro"/>
</dbReference>
<organism evidence="2 3">
    <name type="scientific">Thalassospira xiamenensis</name>
    <dbReference type="NCBI Taxonomy" id="220697"/>
    <lineage>
        <taxon>Bacteria</taxon>
        <taxon>Pseudomonadati</taxon>
        <taxon>Pseudomonadota</taxon>
        <taxon>Alphaproteobacteria</taxon>
        <taxon>Rhodospirillales</taxon>
        <taxon>Thalassospiraceae</taxon>
        <taxon>Thalassospira</taxon>
    </lineage>
</organism>
<dbReference type="GO" id="GO:0016020">
    <property type="term" value="C:membrane"/>
    <property type="evidence" value="ECO:0007669"/>
    <property type="project" value="InterPro"/>
</dbReference>
<sequence length="201" mass="21553">MFSRSLFFAGLVTALLMSVYDSKAVAQTYQFRYYTNSVFMGNTEKGEMGPSILTSSLPVAVVNQQYEAQIEASAGDVGNLNFSSSDKPSWMSLHPVSGTVVELSGIPLTAGTADFSVTVTDSQNRFGSAHYNLSVQHPPCSDVSSMGDLCEDGLIYVGTYASDGGSFKYFLTQDNLAPMVWYSYADSTRYGALAAAIGEPT</sequence>
<reference evidence="2 3" key="1">
    <citation type="submission" date="2017-08" db="EMBL/GenBank/DDBJ databases">
        <authorList>
            <person name="de Groot N.N."/>
        </authorList>
    </citation>
    <scope>NUCLEOTIDE SEQUENCE [LARGE SCALE GENOMIC DNA]</scope>
    <source>
        <strain evidence="2 3">USBA 78</strain>
    </source>
</reference>